<proteinExistence type="predicted"/>
<gene>
    <name evidence="2" type="ORF">SXIM_44990</name>
</gene>
<accession>A0A0F7FYP4</accession>
<dbReference type="AlphaFoldDB" id="A0A0F7FYP4"/>
<sequence length="182" mass="20108">MPLPFLAADRDFDSTTSDASLPHAGADQWRRPYRLGPQRVAVSALALLLSAYLLISALIIAIAGTVGAAGATLVIAAVSIAFALRVLRMGIWVSPRGLRRVGLLSTRTLRWREIERVSTVQQPVRWLGLPRTVQGQSIHIEPRRGEPLRPLLTDHSADFLSRRKAFERAADVLEAWAAEHRH</sequence>
<feature type="transmembrane region" description="Helical" evidence="1">
    <location>
        <begin position="68"/>
        <end position="87"/>
    </location>
</feature>
<keyword evidence="1" id="KW-0812">Transmembrane</keyword>
<keyword evidence="1" id="KW-1133">Transmembrane helix</keyword>
<evidence type="ECO:0000313" key="3">
    <source>
        <dbReference type="Proteomes" id="UP000034034"/>
    </source>
</evidence>
<dbReference type="PATRIC" id="fig|408015.6.peg.4556"/>
<dbReference type="STRING" id="408015.SXIM_44990"/>
<name>A0A0F7FYP4_9ACTN</name>
<evidence type="ECO:0000256" key="1">
    <source>
        <dbReference type="SAM" id="Phobius"/>
    </source>
</evidence>
<dbReference type="KEGG" id="sxi:SXIM_44990"/>
<reference evidence="2" key="1">
    <citation type="submission" date="2019-08" db="EMBL/GenBank/DDBJ databases">
        <title>Complete genome sequence of a mangrove-derived Streptomyces xiamenensis.</title>
        <authorList>
            <person name="Xu J."/>
        </authorList>
    </citation>
    <scope>NUCLEOTIDE SEQUENCE</scope>
    <source>
        <strain evidence="2">318</strain>
    </source>
</reference>
<dbReference type="Proteomes" id="UP000034034">
    <property type="component" value="Chromosome"/>
</dbReference>
<dbReference type="EMBL" id="CP009922">
    <property type="protein sequence ID" value="AKG45883.1"/>
    <property type="molecule type" value="Genomic_DNA"/>
</dbReference>
<keyword evidence="3" id="KW-1185">Reference proteome</keyword>
<dbReference type="RefSeq" id="WP_030738099.1">
    <property type="nucleotide sequence ID" value="NZ_CP009922.3"/>
</dbReference>
<organism evidence="2 3">
    <name type="scientific">Streptomyces xiamenensis</name>
    <dbReference type="NCBI Taxonomy" id="408015"/>
    <lineage>
        <taxon>Bacteria</taxon>
        <taxon>Bacillati</taxon>
        <taxon>Actinomycetota</taxon>
        <taxon>Actinomycetes</taxon>
        <taxon>Kitasatosporales</taxon>
        <taxon>Streptomycetaceae</taxon>
        <taxon>Streptomyces</taxon>
    </lineage>
</organism>
<keyword evidence="1" id="KW-0472">Membrane</keyword>
<protein>
    <submittedName>
        <fullName evidence="2">Membrane protein</fullName>
    </submittedName>
</protein>
<dbReference type="HOGENOM" id="CLU_127148_0_0_11"/>
<evidence type="ECO:0000313" key="2">
    <source>
        <dbReference type="EMBL" id="AKG45883.1"/>
    </source>
</evidence>
<feature type="transmembrane region" description="Helical" evidence="1">
    <location>
        <begin position="40"/>
        <end position="62"/>
    </location>
</feature>